<dbReference type="GO" id="GO:0006635">
    <property type="term" value="P:fatty acid beta-oxidation"/>
    <property type="evidence" value="ECO:0007669"/>
    <property type="project" value="TreeGrafter"/>
</dbReference>
<keyword evidence="8" id="KW-1185">Reference proteome</keyword>
<dbReference type="CDD" id="cd06558">
    <property type="entry name" value="crotonase-like"/>
    <property type="match status" value="1"/>
</dbReference>
<evidence type="ECO:0000256" key="3">
    <source>
        <dbReference type="ARBA" id="ARBA00005005"/>
    </source>
</evidence>
<dbReference type="InterPro" id="IPR001753">
    <property type="entry name" value="Enoyl-CoA_hydra/iso"/>
</dbReference>
<name>A0AA88UB40_9ASTE</name>
<dbReference type="FunFam" id="3.90.226.10:FF:000049">
    <property type="entry name" value="Enoyl-CoA delta isomerase 3"/>
    <property type="match status" value="1"/>
</dbReference>
<sequence length="242" mass="26010">MCTLEKRGSVYILTLTGNDEHRLNPSLIDSIRAALRRVLSETTTSSSALITTAHGKFFCNGYDLGWAQSDPLRYPQLMSSKLRLLVGDLISLPMPTIAAVSGHASAAGLILALSHDYVLMRKDRGFLYMSEMDIGFKVPAWFVALLRCKVGSPAAVRDVVLRAEKLGAEAAAKKGIVDLACLGAAETVEAAVRLGEELVGSRWNGAVYGRNRETLLADVVGAMGFDETVENVDGTPKAVSRL</sequence>
<dbReference type="GO" id="GO:0004165">
    <property type="term" value="F:delta(3)-delta(2)-enoyl-CoA isomerase activity"/>
    <property type="evidence" value="ECO:0007669"/>
    <property type="project" value="UniProtKB-EC"/>
</dbReference>
<dbReference type="PANTHER" id="PTHR11941">
    <property type="entry name" value="ENOYL-COA HYDRATASE-RELATED"/>
    <property type="match status" value="1"/>
</dbReference>
<dbReference type="AlphaFoldDB" id="A0AA88UB40"/>
<dbReference type="SUPFAM" id="SSF52096">
    <property type="entry name" value="ClpP/crotonase"/>
    <property type="match status" value="1"/>
</dbReference>
<evidence type="ECO:0000256" key="4">
    <source>
        <dbReference type="ARBA" id="ARBA00005254"/>
    </source>
</evidence>
<evidence type="ECO:0000256" key="5">
    <source>
        <dbReference type="ARBA" id="ARBA00012064"/>
    </source>
</evidence>
<protein>
    <recommendedName>
        <fullName evidence="5">Delta(3)-Delta(2)-enoyl-CoA isomerase</fullName>
        <ecNumber evidence="5">5.3.3.8</ecNumber>
    </recommendedName>
</protein>
<organism evidence="7 8">
    <name type="scientific">Escallonia rubra</name>
    <dbReference type="NCBI Taxonomy" id="112253"/>
    <lineage>
        <taxon>Eukaryota</taxon>
        <taxon>Viridiplantae</taxon>
        <taxon>Streptophyta</taxon>
        <taxon>Embryophyta</taxon>
        <taxon>Tracheophyta</taxon>
        <taxon>Spermatophyta</taxon>
        <taxon>Magnoliopsida</taxon>
        <taxon>eudicotyledons</taxon>
        <taxon>Gunneridae</taxon>
        <taxon>Pentapetalae</taxon>
        <taxon>asterids</taxon>
        <taxon>campanulids</taxon>
        <taxon>Escalloniales</taxon>
        <taxon>Escalloniaceae</taxon>
        <taxon>Escallonia</taxon>
    </lineage>
</organism>
<dbReference type="EMBL" id="JAVXUO010001898">
    <property type="protein sequence ID" value="KAK2978104.1"/>
    <property type="molecule type" value="Genomic_DNA"/>
</dbReference>
<dbReference type="GO" id="GO:0005777">
    <property type="term" value="C:peroxisome"/>
    <property type="evidence" value="ECO:0007669"/>
    <property type="project" value="TreeGrafter"/>
</dbReference>
<evidence type="ECO:0000256" key="1">
    <source>
        <dbReference type="ARBA" id="ARBA00000452"/>
    </source>
</evidence>
<dbReference type="EC" id="5.3.3.8" evidence="5"/>
<keyword evidence="6" id="KW-0443">Lipid metabolism</keyword>
<comment type="similarity">
    <text evidence="4">Belongs to the enoyl-CoA hydratase/isomerase family.</text>
</comment>
<dbReference type="Gene3D" id="3.90.226.10">
    <property type="entry name" value="2-enoyl-CoA Hydratase, Chain A, domain 1"/>
    <property type="match status" value="1"/>
</dbReference>
<gene>
    <name evidence="7" type="ORF">RJ640_009268</name>
</gene>
<proteinExistence type="inferred from homology"/>
<dbReference type="Proteomes" id="UP001187471">
    <property type="component" value="Unassembled WGS sequence"/>
</dbReference>
<evidence type="ECO:0000256" key="2">
    <source>
        <dbReference type="ARBA" id="ARBA00000765"/>
    </source>
</evidence>
<comment type="catalytic activity">
    <reaction evidence="1">
        <text>a (3Z)-enoyl-CoA = a 4-saturated (2E)-enoyl-CoA</text>
        <dbReference type="Rhea" id="RHEA:45900"/>
        <dbReference type="ChEBI" id="CHEBI:85097"/>
        <dbReference type="ChEBI" id="CHEBI:85489"/>
        <dbReference type="EC" id="5.3.3.8"/>
    </reaction>
</comment>
<accession>A0AA88UB40</accession>
<dbReference type="InterPro" id="IPR029045">
    <property type="entry name" value="ClpP/crotonase-like_dom_sf"/>
</dbReference>
<comment type="catalytic activity">
    <reaction evidence="2">
        <text>a (3E)-enoyl-CoA = a 4-saturated (2E)-enoyl-CoA</text>
        <dbReference type="Rhea" id="RHEA:45228"/>
        <dbReference type="ChEBI" id="CHEBI:58521"/>
        <dbReference type="ChEBI" id="CHEBI:85097"/>
        <dbReference type="EC" id="5.3.3.8"/>
    </reaction>
</comment>
<comment type="caution">
    <text evidence="7">The sequence shown here is derived from an EMBL/GenBank/DDBJ whole genome shotgun (WGS) entry which is preliminary data.</text>
</comment>
<reference evidence="7" key="1">
    <citation type="submission" date="2022-12" db="EMBL/GenBank/DDBJ databases">
        <title>Draft genome assemblies for two species of Escallonia (Escalloniales).</title>
        <authorList>
            <person name="Chanderbali A."/>
            <person name="Dervinis C."/>
            <person name="Anghel I."/>
            <person name="Soltis D."/>
            <person name="Soltis P."/>
            <person name="Zapata F."/>
        </authorList>
    </citation>
    <scope>NUCLEOTIDE SEQUENCE</scope>
    <source>
        <strain evidence="7">UCBG92.1500</strain>
        <tissue evidence="7">Leaf</tissue>
    </source>
</reference>
<evidence type="ECO:0000313" key="8">
    <source>
        <dbReference type="Proteomes" id="UP001187471"/>
    </source>
</evidence>
<evidence type="ECO:0000256" key="6">
    <source>
        <dbReference type="ARBA" id="ARBA00023098"/>
    </source>
</evidence>
<comment type="pathway">
    <text evidence="3">Lipid metabolism; fatty acid beta-oxidation.</text>
</comment>
<dbReference type="PANTHER" id="PTHR11941:SF84">
    <property type="entry name" value="ENOYL-COA DELTA ISOMERASE 1, PEROXISOMAL"/>
    <property type="match status" value="1"/>
</dbReference>
<dbReference type="Pfam" id="PF00378">
    <property type="entry name" value="ECH_1"/>
    <property type="match status" value="1"/>
</dbReference>
<evidence type="ECO:0000313" key="7">
    <source>
        <dbReference type="EMBL" id="KAK2978104.1"/>
    </source>
</evidence>